<dbReference type="Gene3D" id="3.40.50.300">
    <property type="entry name" value="P-loop containing nucleotide triphosphate hydrolases"/>
    <property type="match status" value="1"/>
</dbReference>
<dbReference type="AlphaFoldDB" id="A0A4U5WRS9"/>
<accession>A0A4U5WRS9</accession>
<reference evidence="2 3" key="1">
    <citation type="submission" date="2019-04" db="EMBL/GenBank/DDBJ databases">
        <title>Streptomyces lasaliensis sp. nov., an Actinomycete isolated from soil which produces the polyether antibiotic lasalocid.</title>
        <authorList>
            <person name="Erwin G."/>
            <person name="Haber C."/>
        </authorList>
    </citation>
    <scope>NUCLEOTIDE SEQUENCE [LARGE SCALE GENOMIC DNA]</scope>
    <source>
        <strain evidence="2 3">X-537</strain>
    </source>
</reference>
<organism evidence="2 3">
    <name type="scientific">Streptomyces lasalocidi</name>
    <name type="common">Streptomyces lasaliensis</name>
    <dbReference type="NCBI Taxonomy" id="324833"/>
    <lineage>
        <taxon>Bacteria</taxon>
        <taxon>Bacillati</taxon>
        <taxon>Actinomycetota</taxon>
        <taxon>Actinomycetes</taxon>
        <taxon>Kitasatosporales</taxon>
        <taxon>Streptomycetaceae</taxon>
        <taxon>Streptomyces</taxon>
    </lineage>
</organism>
<dbReference type="EMBL" id="SZNQ01000001">
    <property type="protein sequence ID" value="TKT03436.1"/>
    <property type="molecule type" value="Genomic_DNA"/>
</dbReference>
<protein>
    <recommendedName>
        <fullName evidence="4">Terminase</fullName>
    </recommendedName>
</protein>
<dbReference type="PANTHER" id="PTHR41287">
    <property type="match status" value="1"/>
</dbReference>
<feature type="compositionally biased region" description="Basic and acidic residues" evidence="1">
    <location>
        <begin position="471"/>
        <end position="480"/>
    </location>
</feature>
<dbReference type="Proteomes" id="UP000305929">
    <property type="component" value="Unassembled WGS sequence"/>
</dbReference>
<evidence type="ECO:0008006" key="4">
    <source>
        <dbReference type="Google" id="ProtNLM"/>
    </source>
</evidence>
<dbReference type="PANTHER" id="PTHR41287:SF1">
    <property type="entry name" value="PROTEIN YMFN"/>
    <property type="match status" value="1"/>
</dbReference>
<feature type="region of interest" description="Disordered" evidence="1">
    <location>
        <begin position="470"/>
        <end position="490"/>
    </location>
</feature>
<comment type="caution">
    <text evidence="2">The sequence shown here is derived from an EMBL/GenBank/DDBJ whole genome shotgun (WGS) entry which is preliminary data.</text>
</comment>
<dbReference type="SUPFAM" id="SSF52540">
    <property type="entry name" value="P-loop containing nucleoside triphosphate hydrolases"/>
    <property type="match status" value="1"/>
</dbReference>
<evidence type="ECO:0000313" key="2">
    <source>
        <dbReference type="EMBL" id="TKT03436.1"/>
    </source>
</evidence>
<gene>
    <name evidence="2" type="ORF">E4U91_27315</name>
</gene>
<dbReference type="RefSeq" id="WP_137309284.1">
    <property type="nucleotide sequence ID" value="NZ_SZNQ01000001.1"/>
</dbReference>
<dbReference type="InterPro" id="IPR027417">
    <property type="entry name" value="P-loop_NTPase"/>
</dbReference>
<dbReference type="OrthoDB" id="3188010at2"/>
<name>A0A4U5WRS9_STRLS</name>
<sequence>MTTLLDEKLNDVPSVGSQTPRLSLIPESFYGDTWETAVELAAKYKLDLDEWQQNVLKGWMGERENETWTCALCGLSVPRQNGKGGVLEARELYGLVMRRERILHTAHELKTAKDHFRRMKFYFENDEFPDLKKMVKRISNVNGEEAIWLENGGVIRFVARSKGSGRGFTADLLVCDEAQEMDDDRYEALQYTLATSKNPQTILTGTPPAPNMNGEVFQRFRDSALRDKVDRLCWLEWSAERSDDLDSFSTWAKANPALGYRLDLEKTQNERSGSSDEGFARERLGMWQSLTAKSVFDMEAWEKLIYRVDPDGPYAFAVDVSPMRDRASIAMATYLDGKIQVQIVANDAGTAWLPDALYELQRKYHPVALAIDVNSPAGSLIPQLKAKRVRMLLTGEKEVRHGSGAFFDGVNNGTILHVGQDALTTAVANAKKRAIGDAFGWDKKNASVDLTPLVAATAAAHALTLRRPLREKREEAEEKPKRRQRLVAIQ</sequence>
<dbReference type="InterPro" id="IPR005021">
    <property type="entry name" value="Terminase_largesu-like"/>
</dbReference>
<dbReference type="Gene3D" id="3.30.420.240">
    <property type="match status" value="1"/>
</dbReference>
<dbReference type="Pfam" id="PF03237">
    <property type="entry name" value="Terminase_6N"/>
    <property type="match status" value="1"/>
</dbReference>
<keyword evidence="3" id="KW-1185">Reference proteome</keyword>
<proteinExistence type="predicted"/>
<feature type="compositionally biased region" description="Basic residues" evidence="1">
    <location>
        <begin position="481"/>
        <end position="490"/>
    </location>
</feature>
<evidence type="ECO:0000256" key="1">
    <source>
        <dbReference type="SAM" id="MobiDB-lite"/>
    </source>
</evidence>
<evidence type="ECO:0000313" key="3">
    <source>
        <dbReference type="Proteomes" id="UP000305929"/>
    </source>
</evidence>